<dbReference type="EMBL" id="JAGSOH010000047">
    <property type="protein sequence ID" value="MBR7828033.1"/>
    <property type="molecule type" value="Genomic_DNA"/>
</dbReference>
<feature type="transmembrane region" description="Helical" evidence="9">
    <location>
        <begin position="276"/>
        <end position="294"/>
    </location>
</feature>
<keyword evidence="7 9" id="KW-0472">Membrane</keyword>
<evidence type="ECO:0000256" key="7">
    <source>
        <dbReference type="ARBA" id="ARBA00023136"/>
    </source>
</evidence>
<keyword evidence="11" id="KW-1185">Reference proteome</keyword>
<evidence type="ECO:0000313" key="11">
    <source>
        <dbReference type="Proteomes" id="UP000676325"/>
    </source>
</evidence>
<keyword evidence="6 9" id="KW-1133">Transmembrane helix</keyword>
<protein>
    <submittedName>
        <fullName evidence="10">AI-2E family transporter</fullName>
    </submittedName>
</protein>
<evidence type="ECO:0000256" key="5">
    <source>
        <dbReference type="ARBA" id="ARBA00022692"/>
    </source>
</evidence>
<dbReference type="PANTHER" id="PTHR21716:SF53">
    <property type="entry name" value="PERMEASE PERM-RELATED"/>
    <property type="match status" value="1"/>
</dbReference>
<feature type="transmembrane region" description="Helical" evidence="9">
    <location>
        <begin position="247"/>
        <end position="269"/>
    </location>
</feature>
<comment type="subcellular location">
    <subcellularLocation>
        <location evidence="1">Cell membrane</location>
        <topology evidence="1">Multi-pass membrane protein</topology>
    </subcellularLocation>
</comment>
<keyword evidence="5 9" id="KW-0812">Transmembrane</keyword>
<sequence>MQQPSGVEPRVRLASDYAWRLLVLGAAVYVLFRLAMRFETIIIAIFLAMVFTALLRPPANVLARLVPRPLAVAVAVIGEICVLAGVFFLVGERVASNAPNLGSEFRGGIQRVETWLEGRPFHVHPGTLTNLQSKIGDYLSAHRSTLLSQALNSAGRAAEVLTVLALAVFCSFFFTHSGEQMWEWFQRQLPDRVQPIWRRCGAAAWRTFAGYTRGVILIAATNAVIVGIALAILRVPLVLPLVLVEFFLSFVPLIGSPIALAVATLVALASRGVPTAILVLALIVVSGEIEGHVLQPFVMGWAVRLHPVVVAVTVIAGTIAAGLVGAVVAVPFVSIVWAVVGELRAARTEPPTDTETEIGPEIGTEIGPEIETDEIP</sequence>
<evidence type="ECO:0000256" key="2">
    <source>
        <dbReference type="ARBA" id="ARBA00009773"/>
    </source>
</evidence>
<feature type="transmembrane region" description="Helical" evidence="9">
    <location>
        <begin position="41"/>
        <end position="58"/>
    </location>
</feature>
<reference evidence="10" key="1">
    <citation type="submission" date="2021-04" db="EMBL/GenBank/DDBJ databases">
        <title>Genome based classification of Actinospica acidithermotolerans sp. nov., an actinobacterium isolated from an Indonesian hot spring.</title>
        <authorList>
            <person name="Kusuma A.B."/>
            <person name="Putra K.E."/>
            <person name="Nafisah S."/>
            <person name="Loh J."/>
            <person name="Nouioui I."/>
            <person name="Goodfellow M."/>
        </authorList>
    </citation>
    <scope>NUCLEOTIDE SEQUENCE</scope>
    <source>
        <strain evidence="10">MGRD01-02</strain>
    </source>
</reference>
<organism evidence="10 11">
    <name type="scientific">Actinospica acidithermotolerans</name>
    <dbReference type="NCBI Taxonomy" id="2828514"/>
    <lineage>
        <taxon>Bacteria</taxon>
        <taxon>Bacillati</taxon>
        <taxon>Actinomycetota</taxon>
        <taxon>Actinomycetes</taxon>
        <taxon>Catenulisporales</taxon>
        <taxon>Actinospicaceae</taxon>
        <taxon>Actinospica</taxon>
    </lineage>
</organism>
<evidence type="ECO:0000256" key="3">
    <source>
        <dbReference type="ARBA" id="ARBA00022448"/>
    </source>
</evidence>
<keyword evidence="4" id="KW-1003">Cell membrane</keyword>
<accession>A0A941ECP4</accession>
<dbReference type="InterPro" id="IPR002549">
    <property type="entry name" value="AI-2E-like"/>
</dbReference>
<feature type="transmembrane region" description="Helical" evidence="9">
    <location>
        <begin position="70"/>
        <end position="90"/>
    </location>
</feature>
<feature type="transmembrane region" description="Helical" evidence="9">
    <location>
        <begin position="215"/>
        <end position="235"/>
    </location>
</feature>
<evidence type="ECO:0000256" key="4">
    <source>
        <dbReference type="ARBA" id="ARBA00022475"/>
    </source>
</evidence>
<gene>
    <name evidence="10" type="ORF">KDK95_17080</name>
</gene>
<feature type="transmembrane region" description="Helical" evidence="9">
    <location>
        <begin position="314"/>
        <end position="340"/>
    </location>
</feature>
<name>A0A941ECP4_9ACTN</name>
<dbReference type="AlphaFoldDB" id="A0A941ECP4"/>
<feature type="region of interest" description="Disordered" evidence="8">
    <location>
        <begin position="349"/>
        <end position="376"/>
    </location>
</feature>
<dbReference type="RefSeq" id="WP_212519172.1">
    <property type="nucleotide sequence ID" value="NZ_JAGSOH010000047.1"/>
</dbReference>
<feature type="transmembrane region" description="Helical" evidence="9">
    <location>
        <begin position="17"/>
        <end position="34"/>
    </location>
</feature>
<evidence type="ECO:0000313" key="10">
    <source>
        <dbReference type="EMBL" id="MBR7828033.1"/>
    </source>
</evidence>
<dbReference type="Pfam" id="PF01594">
    <property type="entry name" value="AI-2E_transport"/>
    <property type="match status" value="1"/>
</dbReference>
<evidence type="ECO:0000256" key="1">
    <source>
        <dbReference type="ARBA" id="ARBA00004651"/>
    </source>
</evidence>
<evidence type="ECO:0000256" key="9">
    <source>
        <dbReference type="SAM" id="Phobius"/>
    </source>
</evidence>
<dbReference type="PANTHER" id="PTHR21716">
    <property type="entry name" value="TRANSMEMBRANE PROTEIN"/>
    <property type="match status" value="1"/>
</dbReference>
<proteinExistence type="inferred from homology"/>
<comment type="similarity">
    <text evidence="2">Belongs to the autoinducer-2 exporter (AI-2E) (TC 2.A.86) family.</text>
</comment>
<keyword evidence="3" id="KW-0813">Transport</keyword>
<evidence type="ECO:0000256" key="6">
    <source>
        <dbReference type="ARBA" id="ARBA00022989"/>
    </source>
</evidence>
<dbReference type="GO" id="GO:0005886">
    <property type="term" value="C:plasma membrane"/>
    <property type="evidence" value="ECO:0007669"/>
    <property type="project" value="UniProtKB-SubCell"/>
</dbReference>
<dbReference type="GO" id="GO:0055085">
    <property type="term" value="P:transmembrane transport"/>
    <property type="evidence" value="ECO:0007669"/>
    <property type="project" value="TreeGrafter"/>
</dbReference>
<dbReference type="Proteomes" id="UP000676325">
    <property type="component" value="Unassembled WGS sequence"/>
</dbReference>
<evidence type="ECO:0000256" key="8">
    <source>
        <dbReference type="SAM" id="MobiDB-lite"/>
    </source>
</evidence>
<comment type="caution">
    <text evidence="10">The sequence shown here is derived from an EMBL/GenBank/DDBJ whole genome shotgun (WGS) entry which is preliminary data.</text>
</comment>